<feature type="transmembrane region" description="Helical" evidence="1">
    <location>
        <begin position="189"/>
        <end position="211"/>
    </location>
</feature>
<name>A0A8J8T4A6_HALGN</name>
<keyword evidence="1" id="KW-0472">Membrane</keyword>
<gene>
    <name evidence="2" type="ORF">FGO68_gene5186</name>
</gene>
<dbReference type="Proteomes" id="UP000785679">
    <property type="component" value="Unassembled WGS sequence"/>
</dbReference>
<organism evidence="2 3">
    <name type="scientific">Halteria grandinella</name>
    <dbReference type="NCBI Taxonomy" id="5974"/>
    <lineage>
        <taxon>Eukaryota</taxon>
        <taxon>Sar</taxon>
        <taxon>Alveolata</taxon>
        <taxon>Ciliophora</taxon>
        <taxon>Intramacronucleata</taxon>
        <taxon>Spirotrichea</taxon>
        <taxon>Stichotrichia</taxon>
        <taxon>Sporadotrichida</taxon>
        <taxon>Halteriidae</taxon>
        <taxon>Halteria</taxon>
    </lineage>
</organism>
<comment type="caution">
    <text evidence="2">The sequence shown here is derived from an EMBL/GenBank/DDBJ whole genome shotgun (WGS) entry which is preliminary data.</text>
</comment>
<evidence type="ECO:0000256" key="1">
    <source>
        <dbReference type="SAM" id="Phobius"/>
    </source>
</evidence>
<feature type="transmembrane region" description="Helical" evidence="1">
    <location>
        <begin position="286"/>
        <end position="312"/>
    </location>
</feature>
<dbReference type="AlphaFoldDB" id="A0A8J8T4A6"/>
<evidence type="ECO:0000313" key="3">
    <source>
        <dbReference type="Proteomes" id="UP000785679"/>
    </source>
</evidence>
<evidence type="ECO:0000313" key="2">
    <source>
        <dbReference type="EMBL" id="TNV81797.1"/>
    </source>
</evidence>
<proteinExistence type="predicted"/>
<keyword evidence="1" id="KW-0812">Transmembrane</keyword>
<dbReference type="EMBL" id="RRYP01005724">
    <property type="protein sequence ID" value="TNV81797.1"/>
    <property type="molecule type" value="Genomic_DNA"/>
</dbReference>
<evidence type="ECO:0008006" key="4">
    <source>
        <dbReference type="Google" id="ProtNLM"/>
    </source>
</evidence>
<sequence length="313" mass="34530">MTEWQRFNQVQQIFLTETPARSWPNSAVVYLTSLPFWLWKAIFSSFLSLRLSLFSCFRAFLRAALSLFSSPPSSFSDDDSSASMSGPCAALAFFFFLPSSLTTVTSSAMSPSIGTLNCLCNSIFYLLTLTTRETVLMTPGWLSVFVQVDRIDSQSHFFSCASSSSELSLSLVSRSSSSFSIISFINRDFYVLLPLQLLLGLLLGVELYLVLVLHHGDELGLLALGDHELVEQLAVPQLLALYELVHRLVEGILGEQGVRVQVHVPVGVADLVVGVLAVEALLELGVVQFLVVALLVFRHLFSLLHIVFLIFLA</sequence>
<keyword evidence="3" id="KW-1185">Reference proteome</keyword>
<protein>
    <recommendedName>
        <fullName evidence="4">Transmembrane protein</fullName>
    </recommendedName>
</protein>
<reference evidence="2" key="1">
    <citation type="submission" date="2019-06" db="EMBL/GenBank/DDBJ databases">
        <authorList>
            <person name="Zheng W."/>
        </authorList>
    </citation>
    <scope>NUCLEOTIDE SEQUENCE</scope>
    <source>
        <strain evidence="2">QDHG01</strain>
    </source>
</reference>
<keyword evidence="1" id="KW-1133">Transmembrane helix</keyword>
<accession>A0A8J8T4A6</accession>